<dbReference type="HOGENOM" id="CLU_1835313_0_0_1"/>
<dbReference type="InterPro" id="IPR000232">
    <property type="entry name" value="HSF_DNA-bd"/>
</dbReference>
<dbReference type="PRINTS" id="PR00056">
    <property type="entry name" value="HSFDOMAIN"/>
</dbReference>
<evidence type="ECO:0000256" key="3">
    <source>
        <dbReference type="ARBA" id="ARBA00023125"/>
    </source>
</evidence>
<comment type="similarity">
    <text evidence="2 5">Belongs to the HSF family.</text>
</comment>
<keyword evidence="4" id="KW-0539">Nucleus</keyword>
<evidence type="ECO:0000256" key="2">
    <source>
        <dbReference type="ARBA" id="ARBA00006403"/>
    </source>
</evidence>
<dbReference type="PANTHER" id="PTHR10015">
    <property type="entry name" value="HEAT SHOCK TRANSCRIPTION FACTOR"/>
    <property type="match status" value="1"/>
</dbReference>
<dbReference type="SUPFAM" id="SSF46785">
    <property type="entry name" value="Winged helix' DNA-binding domain"/>
    <property type="match status" value="1"/>
</dbReference>
<name>A0A067TMD6_GALM3</name>
<evidence type="ECO:0000259" key="6">
    <source>
        <dbReference type="SMART" id="SM00415"/>
    </source>
</evidence>
<keyword evidence="8" id="KW-1185">Reference proteome</keyword>
<organism evidence="7 8">
    <name type="scientific">Galerina marginata (strain CBS 339.88)</name>
    <dbReference type="NCBI Taxonomy" id="685588"/>
    <lineage>
        <taxon>Eukaryota</taxon>
        <taxon>Fungi</taxon>
        <taxon>Dikarya</taxon>
        <taxon>Basidiomycota</taxon>
        <taxon>Agaricomycotina</taxon>
        <taxon>Agaricomycetes</taxon>
        <taxon>Agaricomycetidae</taxon>
        <taxon>Agaricales</taxon>
        <taxon>Agaricineae</taxon>
        <taxon>Strophariaceae</taxon>
        <taxon>Galerina</taxon>
    </lineage>
</organism>
<dbReference type="Proteomes" id="UP000027222">
    <property type="component" value="Unassembled WGS sequence"/>
</dbReference>
<dbReference type="EMBL" id="KL142368">
    <property type="protein sequence ID" value="KDR84336.1"/>
    <property type="molecule type" value="Genomic_DNA"/>
</dbReference>
<dbReference type="GO" id="GO:0003700">
    <property type="term" value="F:DNA-binding transcription factor activity"/>
    <property type="evidence" value="ECO:0007669"/>
    <property type="project" value="InterPro"/>
</dbReference>
<dbReference type="SMART" id="SM00415">
    <property type="entry name" value="HSF"/>
    <property type="match status" value="1"/>
</dbReference>
<sequence>MSQNEDDIDVCDDMLASAGRSPRPQDLLASTTEPEFARKLYDMLEDPSVQGIVCWGPLRDRFIVKDRVEFMTSVLPRIFDQSSFASFVRQLDEYGFKEVGDRDQDWAEEHVLVFIISDFLNPNSQFLL</sequence>
<evidence type="ECO:0000256" key="5">
    <source>
        <dbReference type="RuleBase" id="RU004020"/>
    </source>
</evidence>
<dbReference type="InterPro" id="IPR036388">
    <property type="entry name" value="WH-like_DNA-bd_sf"/>
</dbReference>
<feature type="domain" description="HSF-type DNA-binding" evidence="6">
    <location>
        <begin position="32"/>
        <end position="118"/>
    </location>
</feature>
<dbReference type="GO" id="GO:0043565">
    <property type="term" value="F:sequence-specific DNA binding"/>
    <property type="evidence" value="ECO:0007669"/>
    <property type="project" value="InterPro"/>
</dbReference>
<proteinExistence type="inferred from homology"/>
<evidence type="ECO:0000256" key="1">
    <source>
        <dbReference type="ARBA" id="ARBA00004123"/>
    </source>
</evidence>
<reference evidence="8" key="1">
    <citation type="journal article" date="2014" name="Proc. Natl. Acad. Sci. U.S.A.">
        <title>Extensive sampling of basidiomycete genomes demonstrates inadequacy of the white-rot/brown-rot paradigm for wood decay fungi.</title>
        <authorList>
            <person name="Riley R."/>
            <person name="Salamov A.A."/>
            <person name="Brown D.W."/>
            <person name="Nagy L.G."/>
            <person name="Floudas D."/>
            <person name="Held B.W."/>
            <person name="Levasseur A."/>
            <person name="Lombard V."/>
            <person name="Morin E."/>
            <person name="Otillar R."/>
            <person name="Lindquist E.A."/>
            <person name="Sun H."/>
            <person name="LaButti K.M."/>
            <person name="Schmutz J."/>
            <person name="Jabbour D."/>
            <person name="Luo H."/>
            <person name="Baker S.E."/>
            <person name="Pisabarro A.G."/>
            <person name="Walton J.D."/>
            <person name="Blanchette R.A."/>
            <person name="Henrissat B."/>
            <person name="Martin F."/>
            <person name="Cullen D."/>
            <person name="Hibbett D.S."/>
            <person name="Grigoriev I.V."/>
        </authorList>
    </citation>
    <scope>NUCLEOTIDE SEQUENCE [LARGE SCALE GENOMIC DNA]</scope>
    <source>
        <strain evidence="8">CBS 339.88</strain>
    </source>
</reference>
<dbReference type="Pfam" id="PF00447">
    <property type="entry name" value="HSF_DNA-bind"/>
    <property type="match status" value="1"/>
</dbReference>
<dbReference type="PANTHER" id="PTHR10015:SF427">
    <property type="entry name" value="HEAT SHOCK FACTOR PROTEIN"/>
    <property type="match status" value="1"/>
</dbReference>
<dbReference type="OrthoDB" id="60033at2759"/>
<accession>A0A067TMD6</accession>
<comment type="subcellular location">
    <subcellularLocation>
        <location evidence="1">Nucleus</location>
    </subcellularLocation>
</comment>
<protein>
    <recommendedName>
        <fullName evidence="6">HSF-type DNA-binding domain-containing protein</fullName>
    </recommendedName>
</protein>
<dbReference type="STRING" id="685588.A0A067TMD6"/>
<evidence type="ECO:0000256" key="4">
    <source>
        <dbReference type="ARBA" id="ARBA00023242"/>
    </source>
</evidence>
<dbReference type="GO" id="GO:0005634">
    <property type="term" value="C:nucleus"/>
    <property type="evidence" value="ECO:0007669"/>
    <property type="project" value="UniProtKB-SubCell"/>
</dbReference>
<keyword evidence="3" id="KW-0238">DNA-binding</keyword>
<dbReference type="AlphaFoldDB" id="A0A067TMD6"/>
<evidence type="ECO:0000313" key="7">
    <source>
        <dbReference type="EMBL" id="KDR84336.1"/>
    </source>
</evidence>
<evidence type="ECO:0000313" key="8">
    <source>
        <dbReference type="Proteomes" id="UP000027222"/>
    </source>
</evidence>
<dbReference type="InterPro" id="IPR036390">
    <property type="entry name" value="WH_DNA-bd_sf"/>
</dbReference>
<gene>
    <name evidence="7" type="ORF">GALMADRAFT_708662</name>
</gene>
<dbReference type="Gene3D" id="1.10.10.10">
    <property type="entry name" value="Winged helix-like DNA-binding domain superfamily/Winged helix DNA-binding domain"/>
    <property type="match status" value="1"/>
</dbReference>